<dbReference type="Pfam" id="PF00482">
    <property type="entry name" value="T2SSF"/>
    <property type="match status" value="1"/>
</dbReference>
<dbReference type="KEGG" id="gcr:GcLGCM259_2230"/>
<feature type="domain" description="Type II secretion system protein GspF" evidence="8">
    <location>
        <begin position="49"/>
        <end position="166"/>
    </location>
</feature>
<proteinExistence type="predicted"/>
<dbReference type="InterPro" id="IPR018076">
    <property type="entry name" value="T2SS_GspF_dom"/>
</dbReference>
<keyword evidence="4 7" id="KW-1133">Transmembrane helix</keyword>
<organism evidence="9 10">
    <name type="scientific">Glutamicibacter creatinolyticus</name>
    <dbReference type="NCBI Taxonomy" id="162496"/>
    <lineage>
        <taxon>Bacteria</taxon>
        <taxon>Bacillati</taxon>
        <taxon>Actinomycetota</taxon>
        <taxon>Actinomycetes</taxon>
        <taxon>Micrococcales</taxon>
        <taxon>Micrococcaceae</taxon>
        <taxon>Glutamicibacter</taxon>
    </lineage>
</organism>
<feature type="transmembrane region" description="Helical" evidence="7">
    <location>
        <begin position="150"/>
        <end position="175"/>
    </location>
</feature>
<dbReference type="Proteomes" id="UP000307000">
    <property type="component" value="Chromosome"/>
</dbReference>
<evidence type="ECO:0000259" key="8">
    <source>
        <dbReference type="Pfam" id="PF00482"/>
    </source>
</evidence>
<evidence type="ECO:0000256" key="2">
    <source>
        <dbReference type="ARBA" id="ARBA00022475"/>
    </source>
</evidence>
<feature type="region of interest" description="Disordered" evidence="6">
    <location>
        <begin position="21"/>
        <end position="42"/>
    </location>
</feature>
<protein>
    <recommendedName>
        <fullName evidence="8">Type II secretion system protein GspF domain-containing protein</fullName>
    </recommendedName>
</protein>
<keyword evidence="10" id="KW-1185">Reference proteome</keyword>
<sequence>MRALFLLSLAISVMLAFRPPARQQRPGSGREGKRRTKPSAQDPPVELVLDLAASLLESGLPLNRVLQILGTNIPHCAPLRAVCRCLEMNMDWNDAWNGTPSWLAPLRRALYFTRSSGASASQLLHNSAALQRRERIATAQRVGAQFGTKLVLPLGLCALPAFIALGVIPLIVALLPQW</sequence>
<dbReference type="GO" id="GO:0005886">
    <property type="term" value="C:plasma membrane"/>
    <property type="evidence" value="ECO:0007669"/>
    <property type="project" value="UniProtKB-SubCell"/>
</dbReference>
<keyword evidence="5 7" id="KW-0472">Membrane</keyword>
<name>A0A5B7WVI8_9MICC</name>
<evidence type="ECO:0000313" key="9">
    <source>
        <dbReference type="EMBL" id="QCY47939.1"/>
    </source>
</evidence>
<accession>A0A5B7WVI8</accession>
<evidence type="ECO:0000256" key="1">
    <source>
        <dbReference type="ARBA" id="ARBA00004651"/>
    </source>
</evidence>
<evidence type="ECO:0000256" key="7">
    <source>
        <dbReference type="SAM" id="Phobius"/>
    </source>
</evidence>
<reference evidence="9 10" key="1">
    <citation type="submission" date="2018-12" db="EMBL/GenBank/DDBJ databases">
        <title>Complete Genome Sequence of Glutamicibacter creatinolyticus strain LGCM259,isolated from an abscess of a 12-year-old mare in Italy.</title>
        <authorList>
            <person name="Santos R.G."/>
            <person name="Silva A.L."/>
            <person name="Seyffert N."/>
            <person name="Castro T.L.P."/>
            <person name="Attili A.R."/>
            <person name="Rifici C."/>
            <person name="Mazzullo G."/>
            <person name="Brenig B."/>
            <person name="Venanzi F."/>
            <person name="Azevedo V."/>
        </authorList>
    </citation>
    <scope>NUCLEOTIDE SEQUENCE [LARGE SCALE GENOMIC DNA]</scope>
    <source>
        <strain evidence="9 10">LGCM 259</strain>
    </source>
</reference>
<dbReference type="RefSeq" id="WP_138926664.1">
    <property type="nucleotide sequence ID" value="NZ_BAAAGL010000012.1"/>
</dbReference>
<dbReference type="AlphaFoldDB" id="A0A5B7WVI8"/>
<evidence type="ECO:0000313" key="10">
    <source>
        <dbReference type="Proteomes" id="UP000307000"/>
    </source>
</evidence>
<keyword evidence="2" id="KW-1003">Cell membrane</keyword>
<evidence type="ECO:0000256" key="4">
    <source>
        <dbReference type="ARBA" id="ARBA00022989"/>
    </source>
</evidence>
<dbReference type="EMBL" id="CP034412">
    <property type="protein sequence ID" value="QCY47939.1"/>
    <property type="molecule type" value="Genomic_DNA"/>
</dbReference>
<comment type="subcellular location">
    <subcellularLocation>
        <location evidence="1">Cell membrane</location>
        <topology evidence="1">Multi-pass membrane protein</topology>
    </subcellularLocation>
</comment>
<evidence type="ECO:0000256" key="6">
    <source>
        <dbReference type="SAM" id="MobiDB-lite"/>
    </source>
</evidence>
<evidence type="ECO:0000256" key="3">
    <source>
        <dbReference type="ARBA" id="ARBA00022692"/>
    </source>
</evidence>
<evidence type="ECO:0000256" key="5">
    <source>
        <dbReference type="ARBA" id="ARBA00023136"/>
    </source>
</evidence>
<keyword evidence="3 7" id="KW-0812">Transmembrane</keyword>
<gene>
    <name evidence="9" type="ORF">GcLGCM259_2230</name>
</gene>